<dbReference type="EMBL" id="ASRX01000068">
    <property type="protein sequence ID" value="EYF01981.1"/>
    <property type="molecule type" value="Genomic_DNA"/>
</dbReference>
<evidence type="ECO:0000256" key="3">
    <source>
        <dbReference type="PIRSR" id="PIRSR639383-2"/>
    </source>
</evidence>
<dbReference type="GO" id="GO:0000166">
    <property type="term" value="F:nucleotide binding"/>
    <property type="evidence" value="ECO:0007669"/>
    <property type="project" value="UniProtKB-KW"/>
</dbReference>
<dbReference type="PANTHER" id="PTHR42997:SF1">
    <property type="entry name" value="AP-4-A PHOSPHORYLASE"/>
    <property type="match status" value="1"/>
</dbReference>
<dbReference type="InterPro" id="IPR039383">
    <property type="entry name" value="FHIT"/>
</dbReference>
<feature type="binding site" evidence="3">
    <location>
        <position position="125"/>
    </location>
    <ligand>
        <name>substrate</name>
    </ligand>
</feature>
<proteinExistence type="predicted"/>
<comment type="caution">
    <text evidence="6">The sequence shown here is derived from an EMBL/GenBank/DDBJ whole genome shotgun (WGS) entry which is preliminary data.</text>
</comment>
<dbReference type="SUPFAM" id="SSF54197">
    <property type="entry name" value="HIT-like"/>
    <property type="match status" value="1"/>
</dbReference>
<dbReference type="RefSeq" id="WP_044248347.1">
    <property type="nucleotide sequence ID" value="NZ_ASRX01000068.1"/>
</dbReference>
<evidence type="ECO:0000256" key="1">
    <source>
        <dbReference type="ARBA" id="ARBA00022741"/>
    </source>
</evidence>
<dbReference type="PROSITE" id="PS51084">
    <property type="entry name" value="HIT_2"/>
    <property type="match status" value="1"/>
</dbReference>
<sequence>MGNPLWAPWRMEYILGPKDRGDCIFCGIPDAEEEEQRSRLVVAKTPRAFVMMNRYPFAAGHLLVVPHTHTSALHELSLAEHDALFRLVREAATRLQRAVKAEGLNVGLNLGAVAGAGVAAHLHVHIVPRWAGDTNFMPVLADTRVIPQALEATRDHLAGFFQDLPSDDGSLGS</sequence>
<evidence type="ECO:0000256" key="4">
    <source>
        <dbReference type="PROSITE-ProRule" id="PRU00464"/>
    </source>
</evidence>
<feature type="short sequence motif" description="Histidine triad motif" evidence="4">
    <location>
        <begin position="121"/>
        <end position="125"/>
    </location>
</feature>
<dbReference type="CDD" id="cd01275">
    <property type="entry name" value="FHIT"/>
    <property type="match status" value="1"/>
</dbReference>
<gene>
    <name evidence="6" type="ORF">CAP_7599</name>
</gene>
<evidence type="ECO:0000313" key="6">
    <source>
        <dbReference type="EMBL" id="EYF01981.1"/>
    </source>
</evidence>
<dbReference type="OrthoDB" id="9784774at2"/>
<feature type="active site" description="Tele-AMP-histidine intermediate" evidence="2">
    <location>
        <position position="123"/>
    </location>
</feature>
<dbReference type="InterPro" id="IPR052908">
    <property type="entry name" value="AP-4-A_phosphorylase"/>
</dbReference>
<dbReference type="AlphaFoldDB" id="A0A017T0A8"/>
<dbReference type="InterPro" id="IPR036265">
    <property type="entry name" value="HIT-like_sf"/>
</dbReference>
<keyword evidence="7" id="KW-1185">Reference proteome</keyword>
<dbReference type="Gene3D" id="3.30.428.10">
    <property type="entry name" value="HIT-like"/>
    <property type="match status" value="1"/>
</dbReference>
<dbReference type="Proteomes" id="UP000019678">
    <property type="component" value="Unassembled WGS sequence"/>
</dbReference>
<evidence type="ECO:0000259" key="5">
    <source>
        <dbReference type="PROSITE" id="PS51084"/>
    </source>
</evidence>
<dbReference type="InterPro" id="IPR011146">
    <property type="entry name" value="HIT-like"/>
</dbReference>
<feature type="domain" description="HIT" evidence="5">
    <location>
        <begin position="24"/>
        <end position="136"/>
    </location>
</feature>
<feature type="binding site" evidence="3">
    <location>
        <begin position="115"/>
        <end position="118"/>
    </location>
    <ligand>
        <name>substrate</name>
    </ligand>
</feature>
<keyword evidence="1" id="KW-0547">Nucleotide-binding</keyword>
<accession>A0A017T0A8</accession>
<reference evidence="6 7" key="1">
    <citation type="submission" date="2013-05" db="EMBL/GenBank/DDBJ databases">
        <title>Genome assembly of Chondromyces apiculatus DSM 436.</title>
        <authorList>
            <person name="Sharma G."/>
            <person name="Khatri I."/>
            <person name="Kaur C."/>
            <person name="Mayilraj S."/>
            <person name="Subramanian S."/>
        </authorList>
    </citation>
    <scope>NUCLEOTIDE SEQUENCE [LARGE SCALE GENOMIC DNA]</scope>
    <source>
        <strain evidence="6 7">DSM 436</strain>
    </source>
</reference>
<name>A0A017T0A8_9BACT</name>
<organism evidence="6 7">
    <name type="scientific">Chondromyces apiculatus DSM 436</name>
    <dbReference type="NCBI Taxonomy" id="1192034"/>
    <lineage>
        <taxon>Bacteria</taxon>
        <taxon>Pseudomonadati</taxon>
        <taxon>Myxococcota</taxon>
        <taxon>Polyangia</taxon>
        <taxon>Polyangiales</taxon>
        <taxon>Polyangiaceae</taxon>
        <taxon>Chondromyces</taxon>
    </lineage>
</organism>
<dbReference type="GO" id="GO:0003824">
    <property type="term" value="F:catalytic activity"/>
    <property type="evidence" value="ECO:0007669"/>
    <property type="project" value="InterPro"/>
</dbReference>
<evidence type="ECO:0000256" key="2">
    <source>
        <dbReference type="PIRSR" id="PIRSR639383-1"/>
    </source>
</evidence>
<dbReference type="PANTHER" id="PTHR42997">
    <property type="entry name" value="HIT FAMILY HYDROLASE"/>
    <property type="match status" value="1"/>
</dbReference>
<dbReference type="eggNOG" id="COG0537">
    <property type="taxonomic scope" value="Bacteria"/>
</dbReference>
<dbReference type="Pfam" id="PF01230">
    <property type="entry name" value="HIT"/>
    <property type="match status" value="1"/>
</dbReference>
<feature type="binding site" evidence="3">
    <location>
        <position position="53"/>
    </location>
    <ligand>
        <name>substrate</name>
    </ligand>
</feature>
<evidence type="ECO:0000313" key="7">
    <source>
        <dbReference type="Proteomes" id="UP000019678"/>
    </source>
</evidence>
<dbReference type="STRING" id="1192034.CAP_7599"/>
<protein>
    <submittedName>
        <fullName evidence="6">Histidine triad (HIT) protein</fullName>
    </submittedName>
</protein>